<feature type="non-terminal residue" evidence="2">
    <location>
        <position position="159"/>
    </location>
</feature>
<dbReference type="Pfam" id="PF03412">
    <property type="entry name" value="Peptidase_C39"/>
    <property type="match status" value="1"/>
</dbReference>
<proteinExistence type="predicted"/>
<dbReference type="Gene3D" id="3.90.70.10">
    <property type="entry name" value="Cysteine proteinases"/>
    <property type="match status" value="1"/>
</dbReference>
<dbReference type="RefSeq" id="WP_243388956.1">
    <property type="nucleotide sequence ID" value="NZ_NOXX01000157.1"/>
</dbReference>
<accession>A0A255ZZK0</accession>
<feature type="domain" description="Peptidase C39" evidence="1">
    <location>
        <begin position="9"/>
        <end position="141"/>
    </location>
</feature>
<evidence type="ECO:0000313" key="3">
    <source>
        <dbReference type="Proteomes" id="UP000216035"/>
    </source>
</evidence>
<dbReference type="Proteomes" id="UP000216035">
    <property type="component" value="Unassembled WGS sequence"/>
</dbReference>
<sequence>MNNFPTYHQPDSKDCGPTCLKIIAKHFGKTLSLPKLRQLSETHRDGSSLLALSNAAEQLGFRTLGVKLNTKKLAEAPLPCILHWNNNHFVVLYKITAKGGIFKTKTQGDDKTYYISDPAVGLITYNETEFLKFWIGNNATSETEEGIALLLEPTPKFYQ</sequence>
<reference evidence="2 3" key="1">
    <citation type="submission" date="2017-07" db="EMBL/GenBank/DDBJ databases">
        <title>Flavobacterium cyanobacteriorum sp. nov., isolated from cyanobacterial aggregates in a eutrophic lake.</title>
        <authorList>
            <person name="Cai H."/>
        </authorList>
    </citation>
    <scope>NUCLEOTIDE SEQUENCE [LARGE SCALE GENOMIC DNA]</scope>
    <source>
        <strain evidence="2 3">TH167</strain>
    </source>
</reference>
<keyword evidence="3" id="KW-1185">Reference proteome</keyword>
<keyword evidence="2" id="KW-0067">ATP-binding</keyword>
<dbReference type="CDD" id="cd02418">
    <property type="entry name" value="Peptidase_C39B"/>
    <property type="match status" value="1"/>
</dbReference>
<dbReference type="EMBL" id="NOXX01000157">
    <property type="protein sequence ID" value="OYQ46809.1"/>
    <property type="molecule type" value="Genomic_DNA"/>
</dbReference>
<dbReference type="GO" id="GO:0006508">
    <property type="term" value="P:proteolysis"/>
    <property type="evidence" value="ECO:0007669"/>
    <property type="project" value="InterPro"/>
</dbReference>
<evidence type="ECO:0000259" key="1">
    <source>
        <dbReference type="PROSITE" id="PS50990"/>
    </source>
</evidence>
<dbReference type="GO" id="GO:0008233">
    <property type="term" value="F:peptidase activity"/>
    <property type="evidence" value="ECO:0007669"/>
    <property type="project" value="InterPro"/>
</dbReference>
<dbReference type="InterPro" id="IPR005074">
    <property type="entry name" value="Peptidase_C39"/>
</dbReference>
<dbReference type="PROSITE" id="PS50990">
    <property type="entry name" value="PEPTIDASE_C39"/>
    <property type="match status" value="1"/>
</dbReference>
<comment type="caution">
    <text evidence="2">The sequence shown here is derived from an EMBL/GenBank/DDBJ whole genome shotgun (WGS) entry which is preliminary data.</text>
</comment>
<gene>
    <name evidence="2" type="ORF">CHX27_03925</name>
</gene>
<dbReference type="GO" id="GO:0005524">
    <property type="term" value="F:ATP binding"/>
    <property type="evidence" value="ECO:0007669"/>
    <property type="project" value="UniProtKB-KW"/>
</dbReference>
<keyword evidence="2" id="KW-0547">Nucleotide-binding</keyword>
<evidence type="ECO:0000313" key="2">
    <source>
        <dbReference type="EMBL" id="OYQ46809.1"/>
    </source>
</evidence>
<name>A0A255ZZK0_9FLAO</name>
<organism evidence="2 3">
    <name type="scientific">Flavobacterium aurantiibacter</name>
    <dbReference type="NCBI Taxonomy" id="2023067"/>
    <lineage>
        <taxon>Bacteria</taxon>
        <taxon>Pseudomonadati</taxon>
        <taxon>Bacteroidota</taxon>
        <taxon>Flavobacteriia</taxon>
        <taxon>Flavobacteriales</taxon>
        <taxon>Flavobacteriaceae</taxon>
        <taxon>Flavobacterium</taxon>
    </lineage>
</organism>
<protein>
    <submittedName>
        <fullName evidence="2">ABC transporter ATP-binding protein</fullName>
    </submittedName>
</protein>
<dbReference type="GO" id="GO:0016020">
    <property type="term" value="C:membrane"/>
    <property type="evidence" value="ECO:0007669"/>
    <property type="project" value="InterPro"/>
</dbReference>
<dbReference type="AlphaFoldDB" id="A0A255ZZK0"/>